<gene>
    <name evidence="2" type="ORF">MNBD_GAMMA12-941</name>
</gene>
<feature type="domain" description="ABM" evidence="1">
    <location>
        <begin position="3"/>
        <end position="92"/>
    </location>
</feature>
<accession>A0A3B0YS72</accession>
<dbReference type="PROSITE" id="PS51725">
    <property type="entry name" value="ABM"/>
    <property type="match status" value="1"/>
</dbReference>
<dbReference type="Pfam" id="PF03992">
    <property type="entry name" value="ABM"/>
    <property type="match status" value="1"/>
</dbReference>
<dbReference type="EMBL" id="UOFL01000241">
    <property type="protein sequence ID" value="VAW82321.1"/>
    <property type="molecule type" value="Genomic_DNA"/>
</dbReference>
<evidence type="ECO:0000313" key="2">
    <source>
        <dbReference type="EMBL" id="VAW82321.1"/>
    </source>
</evidence>
<proteinExistence type="predicted"/>
<dbReference type="AlphaFoldDB" id="A0A3B0YS72"/>
<dbReference type="Gene3D" id="3.30.70.100">
    <property type="match status" value="1"/>
</dbReference>
<sequence length="95" mass="10814">MNISVIVNFETKVSKTEEFVVILNSVKSELPKVEGCIAVDIFTDISSTNEFTLLETWQSKELHQAHLSRINKDGTWEMIASHLIQDPKVNYFSSL</sequence>
<protein>
    <recommendedName>
        <fullName evidence="1">ABM domain-containing protein</fullName>
    </recommendedName>
</protein>
<dbReference type="InterPro" id="IPR007138">
    <property type="entry name" value="ABM_dom"/>
</dbReference>
<name>A0A3B0YS72_9ZZZZ</name>
<reference evidence="2" key="1">
    <citation type="submission" date="2018-06" db="EMBL/GenBank/DDBJ databases">
        <authorList>
            <person name="Zhirakovskaya E."/>
        </authorList>
    </citation>
    <scope>NUCLEOTIDE SEQUENCE</scope>
</reference>
<organism evidence="2">
    <name type="scientific">hydrothermal vent metagenome</name>
    <dbReference type="NCBI Taxonomy" id="652676"/>
    <lineage>
        <taxon>unclassified sequences</taxon>
        <taxon>metagenomes</taxon>
        <taxon>ecological metagenomes</taxon>
    </lineage>
</organism>
<dbReference type="SUPFAM" id="SSF54909">
    <property type="entry name" value="Dimeric alpha+beta barrel"/>
    <property type="match status" value="1"/>
</dbReference>
<evidence type="ECO:0000259" key="1">
    <source>
        <dbReference type="PROSITE" id="PS51725"/>
    </source>
</evidence>
<dbReference type="InterPro" id="IPR011008">
    <property type="entry name" value="Dimeric_a/b-barrel"/>
</dbReference>